<feature type="region of interest" description="Disordered" evidence="10">
    <location>
        <begin position="1007"/>
        <end position="1099"/>
    </location>
</feature>
<keyword evidence="14" id="KW-1185">Reference proteome</keyword>
<evidence type="ECO:0000256" key="1">
    <source>
        <dbReference type="ARBA" id="ARBA00004267"/>
    </source>
</evidence>
<organism evidence="13 14">
    <name type="scientific">Bos mutus</name>
    <name type="common">wild yak</name>
    <dbReference type="NCBI Taxonomy" id="72004"/>
    <lineage>
        <taxon>Eukaryota</taxon>
        <taxon>Metazoa</taxon>
        <taxon>Chordata</taxon>
        <taxon>Craniata</taxon>
        <taxon>Vertebrata</taxon>
        <taxon>Euteleostomi</taxon>
        <taxon>Mammalia</taxon>
        <taxon>Eutheria</taxon>
        <taxon>Laurasiatheria</taxon>
        <taxon>Artiodactyla</taxon>
        <taxon>Ruminantia</taxon>
        <taxon>Pecora</taxon>
        <taxon>Bovidae</taxon>
        <taxon>Bovinae</taxon>
        <taxon>Bos</taxon>
    </lineage>
</organism>
<dbReference type="GO" id="GO:0046600">
    <property type="term" value="P:negative regulation of centriole replication"/>
    <property type="evidence" value="ECO:0007669"/>
    <property type="project" value="TreeGrafter"/>
</dbReference>
<evidence type="ECO:0000256" key="4">
    <source>
        <dbReference type="ARBA" id="ARBA00022490"/>
    </source>
</evidence>
<feature type="coiled-coil region" evidence="9">
    <location>
        <begin position="1555"/>
        <end position="1603"/>
    </location>
</feature>
<keyword evidence="4" id="KW-0963">Cytoplasm</keyword>
<dbReference type="GO" id="GO:0007099">
    <property type="term" value="P:centriole replication"/>
    <property type="evidence" value="ECO:0007669"/>
    <property type="project" value="TreeGrafter"/>
</dbReference>
<evidence type="ECO:0000259" key="11">
    <source>
        <dbReference type="Pfam" id="PF07989"/>
    </source>
</evidence>
<dbReference type="GO" id="GO:0008017">
    <property type="term" value="F:microtubule binding"/>
    <property type="evidence" value="ECO:0007669"/>
    <property type="project" value="TreeGrafter"/>
</dbReference>
<keyword evidence="8" id="KW-0206">Cytoskeleton</keyword>
<dbReference type="GO" id="GO:0097431">
    <property type="term" value="C:mitotic spindle pole"/>
    <property type="evidence" value="ECO:0007669"/>
    <property type="project" value="TreeGrafter"/>
</dbReference>
<dbReference type="GO" id="GO:0005794">
    <property type="term" value="C:Golgi apparatus"/>
    <property type="evidence" value="ECO:0007669"/>
    <property type="project" value="UniProtKB-SubCell"/>
</dbReference>
<dbReference type="GO" id="GO:0090266">
    <property type="term" value="P:regulation of mitotic cell cycle spindle assembly checkpoint"/>
    <property type="evidence" value="ECO:0007669"/>
    <property type="project" value="TreeGrafter"/>
</dbReference>
<dbReference type="GO" id="GO:0005516">
    <property type="term" value="F:calmodulin binding"/>
    <property type="evidence" value="ECO:0007669"/>
    <property type="project" value="UniProtKB-KW"/>
</dbReference>
<keyword evidence="7" id="KW-0333">Golgi apparatus</keyword>
<comment type="caution">
    <text evidence="13">The sequence shown here is derived from an EMBL/GenBank/DDBJ whole genome shotgun (WGS) entry which is preliminary data.</text>
</comment>
<dbReference type="GO" id="GO:0001578">
    <property type="term" value="P:microtubule bundle formation"/>
    <property type="evidence" value="ECO:0007669"/>
    <property type="project" value="TreeGrafter"/>
</dbReference>
<feature type="coiled-coil region" evidence="9">
    <location>
        <begin position="951"/>
        <end position="978"/>
    </location>
</feature>
<proteinExistence type="predicted"/>
<evidence type="ECO:0000256" key="6">
    <source>
        <dbReference type="ARBA" id="ARBA00022860"/>
    </source>
</evidence>
<dbReference type="Pfam" id="PF23246">
    <property type="entry name" value="CC_CDK5RAP2"/>
    <property type="match status" value="1"/>
</dbReference>
<dbReference type="InterPro" id="IPR056273">
    <property type="entry name" value="CDK5RAP2_MYOME_CC"/>
</dbReference>
<evidence type="ECO:0000256" key="2">
    <source>
        <dbReference type="ARBA" id="ARBA00004555"/>
    </source>
</evidence>
<feature type="domain" description="Centrosomin N-terminal motif 1" evidence="11">
    <location>
        <begin position="69"/>
        <end position="141"/>
    </location>
</feature>
<dbReference type="GO" id="GO:0000132">
    <property type="term" value="P:establishment of mitotic spindle orientation"/>
    <property type="evidence" value="ECO:0007669"/>
    <property type="project" value="TreeGrafter"/>
</dbReference>
<comment type="subcellular location">
    <subcellularLocation>
        <location evidence="1">Cytoplasm</location>
        <location evidence="1">Cytoskeleton</location>
        <location evidence="1">Microtubule organizing center</location>
    </subcellularLocation>
    <subcellularLocation>
        <location evidence="2">Golgi apparatus</location>
    </subcellularLocation>
</comment>
<feature type="compositionally biased region" description="Pro residues" evidence="10">
    <location>
        <begin position="1042"/>
        <end position="1052"/>
    </location>
</feature>
<dbReference type="GO" id="GO:0043015">
    <property type="term" value="F:gamma-tubulin binding"/>
    <property type="evidence" value="ECO:0007669"/>
    <property type="project" value="TreeGrafter"/>
</dbReference>
<feature type="coiled-coil region" evidence="9">
    <location>
        <begin position="379"/>
        <end position="470"/>
    </location>
</feature>
<evidence type="ECO:0000256" key="8">
    <source>
        <dbReference type="ARBA" id="ARBA00023212"/>
    </source>
</evidence>
<feature type="region of interest" description="Disordered" evidence="10">
    <location>
        <begin position="675"/>
        <end position="707"/>
    </location>
</feature>
<sequence length="2063" mass="231136">MGLGESFPSFGLSILIQVHYSSPTVALPSVRQMTRKASALTLVRETVVSTQTLPNVSEEKVSPTRARNMKDFENQITELKKENFNLKLRIYFLEESLQRERGGRTERACKTNIELKVEVESLKRELQERERLLIKASKAVESLAGGGGSEVQRVKEDAQKKVRQVEDVLTKRIHLLEEATAQAEMEKAFAGTESEKALRLSLESKLSEMKKMREGDLEMAAVLEGKDRLIEELKLSLKSKDALIQCLKEEKSQMASPDETAAQMEREKERSRFEERIQALREDLREKEREIATEKKNSLKRDKAIQGLTMALKAKEKEIEELNSEIEELSAAFAKAKEAPQKAQTQKFQGSEDYEAALLEKAALLAELHSENLSKSTENHRLRRSIKKVTQELSNLQQERERLEKALEAARQERSKGDHTIHDLRNEVEKLRNEVNEREKAVESRYKSLLSESNKKLQSQEQVIRSLRESAAQKASLPQKFNERDLEAAQRNCGSVPAEEPEFRSEDLVTEKCSSQSPGGKSIFSEEKQQLSYEELIQVIKKERDIYTRLVKSLQDSDSVSALQAELSSVFALRKRLEWDVLSYQHLRRALEEQISEIRRREEETFSFYSDQTSYLSICLEEHSRLHVEHFSQEELKKKVGDLIQLVKELYADNQHLKKTIFDLSCVGFPGDNKPESVDQTELLASKEDEDSTRTGEEDESNLLSDECLEQRHKTMEDSSKGGCKNGYLRHADSSILDYGGAHTSGGPGDQGLEEGELVSLLTPLFGEKAVWFLESRPDLLKMLRELLLEQMRLTEQEATEEHLDGKTERMLRQVAVQLRGEFGHFIQASSSPMPPDELQWPWGAQLAQGAEASKAEQKDASVQTSAVEGDTLRCGHEGPREAWEEQPADAAFSAGRRPEEPCRTLGRQAPAPTFPRRTERDAKKSRLPVLIKASQSLGSVCWLPASREAVAHLQAQVLKLQGELKESKIRNKQLHQKLILAEAVTEGRPAPEEALPKAQNLVRTAYQDGPGKQGGLEATPRVWRDREGDEEQQATHEPGQHSPPPDDPAVLPPGDEDPSEDPGPLSAATHLSSNTQFSTKVSVVGTDPLENTDTSNDKENLERKICDLETELEGYRNFILQLQKHSGFSEAIITVLCGTEGAQDGLSKSKGSADEEEMAFSSLRQVRYVKHMKILHPLAPKMMDGGALGSLGQQLVGQEYELQKEQNLNMELFGGIHNLQNKIRDLSPSRYDSLVQAQARELSLQRQQIKDSHSICVVCRQHMNTMIKAFEELLQASDVDHCVAEGFREQLHQCSALLEQLEQLFLKGNSAEVEMKTQREVRERTEEDSFTHQHVLPESPAPSACRAASDCGLSEKSCSSQDQKQDSEAEKASGLANNFSQDLLMEHIQEIRSLRKRLEESIKTNEKLRKQLERQGTECDQGSSNVLGYGPEVHNSLTSEVRFLRKQNQALNTMLAKGSRAASHSVHSGRERAGNIELCGDVSHWQHWQSPQPPAHWQPSVCCEALNGACTCSSIYLPKMHEIIGIPQSQMPDEISFSPLYSWRAPAKVLYLRNEKLREALSRKAASLEHLQGELAAVQAEKERLQREVDGKESENQRLLQEACHGRRALSRLQEESALRQQLLLQSDKLLRALRAELKVYEKLDQEQRRPREAGVEVSGEGWRGRDLLGHLHGLLAEVQALQALLEKSIETNMTLQSWVEERLVQDGQKAREAALALALQTLSAPERPLPLDEPDGDKCPVATDDSCDLFDPTPATPPRSASEMPPLSGNDVDTLSCDSGSSVVSASYVSSLVPSHHLWASKSGRHMLGLAEDYDALCEQIGQGQMLLAEMDLQIREAPGPISQELVTKGPHAEPLSSFVTGVSSARRTLDEAAGLLVHFWKVSLPTDGQCTLHCEQMGELKAEISKLHKKLFEQEKKLHNTLKLLQLSKNQEKVIFDQLVVTHKVLRKARGNLEHLGRTNDISVSFYQSGKQAQRVTSLMTNDAGAEPRKCILTDAFVLVGKLAKLGFCFGVNLVDTQREQLQTKTQVRTETAQTQDLGVGGGVCLMRMRTSALPVAAGD</sequence>
<dbReference type="GO" id="GO:0035371">
    <property type="term" value="C:microtubule plus-end"/>
    <property type="evidence" value="ECO:0007669"/>
    <property type="project" value="TreeGrafter"/>
</dbReference>
<accession>A0A6B0RKE6</accession>
<dbReference type="Proteomes" id="UP000322234">
    <property type="component" value="Unassembled WGS sequence"/>
</dbReference>
<dbReference type="GO" id="GO:0000242">
    <property type="term" value="C:pericentriolar material"/>
    <property type="evidence" value="ECO:0007669"/>
    <property type="project" value="TreeGrafter"/>
</dbReference>
<reference evidence="13" key="1">
    <citation type="submission" date="2019-10" db="EMBL/GenBank/DDBJ databases">
        <title>The sequence and de novo assembly of the wild yak genome.</title>
        <authorList>
            <person name="Liu Y."/>
        </authorList>
    </citation>
    <scope>NUCLEOTIDE SEQUENCE [LARGE SCALE GENOMIC DNA]</scope>
    <source>
        <strain evidence="13">WY2019</strain>
    </source>
</reference>
<feature type="coiled-coil region" evidence="9">
    <location>
        <begin position="1385"/>
        <end position="1419"/>
    </location>
</feature>
<keyword evidence="5" id="KW-0597">Phosphoprotein</keyword>
<feature type="region of interest" description="Disordered" evidence="10">
    <location>
        <begin position="1318"/>
        <end position="1349"/>
    </location>
</feature>
<evidence type="ECO:0000313" key="13">
    <source>
        <dbReference type="EMBL" id="MXQ88496.1"/>
    </source>
</evidence>
<feature type="compositionally biased region" description="Basic and acidic residues" evidence="10">
    <location>
        <begin position="501"/>
        <end position="510"/>
    </location>
</feature>
<feature type="coiled-coil region" evidence="9">
    <location>
        <begin position="230"/>
        <end position="339"/>
    </location>
</feature>
<keyword evidence="6" id="KW-0112">Calmodulin-binding</keyword>
<evidence type="ECO:0000256" key="7">
    <source>
        <dbReference type="ARBA" id="ARBA00023034"/>
    </source>
</evidence>
<dbReference type="EMBL" id="VBQZ03000046">
    <property type="protein sequence ID" value="MXQ88496.1"/>
    <property type="molecule type" value="Genomic_DNA"/>
</dbReference>
<dbReference type="Pfam" id="PF07989">
    <property type="entry name" value="Cnn_1N"/>
    <property type="match status" value="1"/>
</dbReference>
<feature type="compositionally biased region" description="Basic and acidic residues" evidence="10">
    <location>
        <begin position="871"/>
        <end position="884"/>
    </location>
</feature>
<evidence type="ECO:0000259" key="12">
    <source>
        <dbReference type="Pfam" id="PF23246"/>
    </source>
</evidence>
<dbReference type="GO" id="GO:0007059">
    <property type="term" value="P:chromosome segregation"/>
    <property type="evidence" value="ECO:0007669"/>
    <property type="project" value="TreeGrafter"/>
</dbReference>
<evidence type="ECO:0000313" key="14">
    <source>
        <dbReference type="Proteomes" id="UP000322234"/>
    </source>
</evidence>
<feature type="region of interest" description="Disordered" evidence="10">
    <location>
        <begin position="848"/>
        <end position="926"/>
    </location>
</feature>
<feature type="domain" description="CDK5 regulatory subunit-associated protein 2/Myomegalin coiled coil" evidence="12">
    <location>
        <begin position="523"/>
        <end position="595"/>
    </location>
</feature>
<feature type="compositionally biased region" description="Polar residues" evidence="10">
    <location>
        <begin position="1070"/>
        <end position="1082"/>
    </location>
</feature>
<evidence type="ECO:0000256" key="3">
    <source>
        <dbReference type="ARBA" id="ARBA00020479"/>
    </source>
</evidence>
<feature type="region of interest" description="Disordered" evidence="10">
    <location>
        <begin position="495"/>
        <end position="521"/>
    </location>
</feature>
<evidence type="ECO:0000256" key="5">
    <source>
        <dbReference type="ARBA" id="ARBA00022553"/>
    </source>
</evidence>
<protein>
    <recommendedName>
        <fullName evidence="3">CDK5 regulatory subunit-associated protein 2</fullName>
    </recommendedName>
</protein>
<keyword evidence="9" id="KW-0175">Coiled coil</keyword>
<feature type="region of interest" description="Disordered" evidence="10">
    <location>
        <begin position="1744"/>
        <end position="1772"/>
    </location>
</feature>
<evidence type="ECO:0000256" key="10">
    <source>
        <dbReference type="SAM" id="MobiDB-lite"/>
    </source>
</evidence>
<name>A0A6B0RKE6_9CETA</name>
<feature type="coiled-coil region" evidence="9">
    <location>
        <begin position="69"/>
        <end position="139"/>
    </location>
</feature>
<dbReference type="PANTHER" id="PTHR46930">
    <property type="entry name" value="CDK5 REGULATORY SUBUNIT-ASSOCIATED PROTEIN 2"/>
    <property type="match status" value="1"/>
</dbReference>
<gene>
    <name evidence="13" type="ORF">E5288_WYG006685</name>
</gene>
<feature type="compositionally biased region" description="Basic and acidic residues" evidence="10">
    <location>
        <begin position="1318"/>
        <end position="1332"/>
    </location>
</feature>
<dbReference type="PANTHER" id="PTHR46930:SF1">
    <property type="entry name" value="CDK5 REGULATORY SUBUNIT-ASSOCIATED PROTEIN 2"/>
    <property type="match status" value="1"/>
</dbReference>
<dbReference type="InterPro" id="IPR012943">
    <property type="entry name" value="Cnn_1N"/>
</dbReference>
<dbReference type="InterPro" id="IPR042791">
    <property type="entry name" value="CDK5RAP2"/>
</dbReference>
<evidence type="ECO:0000256" key="9">
    <source>
        <dbReference type="SAM" id="Coils"/>
    </source>
</evidence>